<evidence type="ECO:0000313" key="2">
    <source>
        <dbReference type="Proteomes" id="UP000191672"/>
    </source>
</evidence>
<gene>
    <name evidence="1" type="ORF">PENANT_c012G02119</name>
</gene>
<accession>A0A1V6Q5S0</accession>
<dbReference type="Proteomes" id="UP000191672">
    <property type="component" value="Unassembled WGS sequence"/>
</dbReference>
<protein>
    <submittedName>
        <fullName evidence="1">Uncharacterized protein</fullName>
    </submittedName>
</protein>
<evidence type="ECO:0000313" key="1">
    <source>
        <dbReference type="EMBL" id="OQD84585.1"/>
    </source>
</evidence>
<reference evidence="2" key="1">
    <citation type="journal article" date="2017" name="Nat. Microbiol.">
        <title>Global analysis of biosynthetic gene clusters reveals vast potential of secondary metabolite production in Penicillium species.</title>
        <authorList>
            <person name="Nielsen J.C."/>
            <person name="Grijseels S."/>
            <person name="Prigent S."/>
            <person name="Ji B."/>
            <person name="Dainat J."/>
            <person name="Nielsen K.F."/>
            <person name="Frisvad J.C."/>
            <person name="Workman M."/>
            <person name="Nielsen J."/>
        </authorList>
    </citation>
    <scope>NUCLEOTIDE SEQUENCE [LARGE SCALE GENOMIC DNA]</scope>
    <source>
        <strain evidence="2">IBT 31811</strain>
    </source>
</reference>
<proteinExistence type="predicted"/>
<sequence>MLVPSMFIFCPTGEPLLEQSSRRGAVRWVTVTFTAEEEKLADIMLMQIMEQACRSERAIITLSPMHHDGLDCLSLPVYGSNLSEKEIRWLASHNAWLRYKDILDGLVRLDRDRIFGSETTMTCGY</sequence>
<keyword evidence="2" id="KW-1185">Reference proteome</keyword>
<name>A0A1V6Q5S0_9EURO</name>
<dbReference type="EMBL" id="MDYN01000012">
    <property type="protein sequence ID" value="OQD84585.1"/>
    <property type="molecule type" value="Genomic_DNA"/>
</dbReference>
<dbReference type="AlphaFoldDB" id="A0A1V6Q5S0"/>
<comment type="caution">
    <text evidence="1">The sequence shown here is derived from an EMBL/GenBank/DDBJ whole genome shotgun (WGS) entry which is preliminary data.</text>
</comment>
<organism evidence="1 2">
    <name type="scientific">Penicillium antarcticum</name>
    <dbReference type="NCBI Taxonomy" id="416450"/>
    <lineage>
        <taxon>Eukaryota</taxon>
        <taxon>Fungi</taxon>
        <taxon>Dikarya</taxon>
        <taxon>Ascomycota</taxon>
        <taxon>Pezizomycotina</taxon>
        <taxon>Eurotiomycetes</taxon>
        <taxon>Eurotiomycetidae</taxon>
        <taxon>Eurotiales</taxon>
        <taxon>Aspergillaceae</taxon>
        <taxon>Penicillium</taxon>
    </lineage>
</organism>